<dbReference type="InterPro" id="IPR050266">
    <property type="entry name" value="AB_hydrolase_sf"/>
</dbReference>
<reference evidence="4" key="1">
    <citation type="submission" date="2017-09" db="EMBL/GenBank/DDBJ databases">
        <authorList>
            <person name="Varghese N."/>
            <person name="Submissions S."/>
        </authorList>
    </citation>
    <scope>NUCLEOTIDE SEQUENCE [LARGE SCALE GENOMIC DNA]</scope>
    <source>
        <strain evidence="4">DSM 27208</strain>
    </source>
</reference>
<dbReference type="PANTHER" id="PTHR43798:SF31">
    <property type="entry name" value="AB HYDROLASE SUPERFAMILY PROTEIN YCLE"/>
    <property type="match status" value="1"/>
</dbReference>
<dbReference type="Proteomes" id="UP000219453">
    <property type="component" value="Unassembled WGS sequence"/>
</dbReference>
<feature type="domain" description="AB hydrolase-1" evidence="2">
    <location>
        <begin position="40"/>
        <end position="160"/>
    </location>
</feature>
<organism evidence="3 4">
    <name type="scientific">Natronoarchaeum philippinense</name>
    <dbReference type="NCBI Taxonomy" id="558529"/>
    <lineage>
        <taxon>Archaea</taxon>
        <taxon>Methanobacteriati</taxon>
        <taxon>Methanobacteriota</taxon>
        <taxon>Stenosarchaea group</taxon>
        <taxon>Halobacteria</taxon>
        <taxon>Halobacteriales</taxon>
        <taxon>Natronoarchaeaceae</taxon>
    </lineage>
</organism>
<evidence type="ECO:0000313" key="3">
    <source>
        <dbReference type="EMBL" id="SNZ04074.1"/>
    </source>
</evidence>
<dbReference type="Pfam" id="PF00561">
    <property type="entry name" value="Abhydrolase_1"/>
    <property type="match status" value="1"/>
</dbReference>
<dbReference type="GO" id="GO:0016020">
    <property type="term" value="C:membrane"/>
    <property type="evidence" value="ECO:0007669"/>
    <property type="project" value="TreeGrafter"/>
</dbReference>
<dbReference type="GO" id="GO:0016787">
    <property type="term" value="F:hydrolase activity"/>
    <property type="evidence" value="ECO:0007669"/>
    <property type="project" value="UniProtKB-KW"/>
</dbReference>
<proteinExistence type="predicted"/>
<dbReference type="InterPro" id="IPR000073">
    <property type="entry name" value="AB_hydrolase_1"/>
</dbReference>
<dbReference type="EMBL" id="OBEJ01000001">
    <property type="protein sequence ID" value="SNZ04074.1"/>
    <property type="molecule type" value="Genomic_DNA"/>
</dbReference>
<evidence type="ECO:0000313" key="4">
    <source>
        <dbReference type="Proteomes" id="UP000219453"/>
    </source>
</evidence>
<dbReference type="PRINTS" id="PR00111">
    <property type="entry name" value="ABHYDROLASE"/>
</dbReference>
<dbReference type="SUPFAM" id="SSF53474">
    <property type="entry name" value="alpha/beta-Hydrolases"/>
    <property type="match status" value="1"/>
</dbReference>
<dbReference type="RefSeq" id="WP_097007467.1">
    <property type="nucleotide sequence ID" value="NZ_OBEJ01000001.1"/>
</dbReference>
<evidence type="ECO:0000259" key="2">
    <source>
        <dbReference type="Pfam" id="PF00561"/>
    </source>
</evidence>
<dbReference type="PANTHER" id="PTHR43798">
    <property type="entry name" value="MONOACYLGLYCEROL LIPASE"/>
    <property type="match status" value="1"/>
</dbReference>
<accession>A0A285N3L9</accession>
<sequence>MSTEDIDAVDEVTGRYVTVDVGGVDHRVYFEENGPEDGIPLLCQHTAGCNNQEWRQVLRDEEITDQFRVIAYDLPFHGKSAPPTSQEWWTEDYSMTGEQFAERIVAIADALELDDPIYLGCSMGGNISLELADWYPERFRAIIGLEAGAHSPGFYIDWLDHPEVNTTEVNAYSCWGLMAPQGPENARRETMYHYEQGANGVFKGDLYYYSVDHDYRDKLGGIDATETPLYAVNGEYDYLTTPEDARDIADGVGEGATAMEMSDIGHFPMSENPTLFNAYLKEILADVTGERDEALPDTITPEDVGVEVEKVKAGAVPEEAD</sequence>
<dbReference type="InterPro" id="IPR029058">
    <property type="entry name" value="AB_hydrolase_fold"/>
</dbReference>
<dbReference type="Gene3D" id="3.40.50.1820">
    <property type="entry name" value="alpha/beta hydrolase"/>
    <property type="match status" value="1"/>
</dbReference>
<keyword evidence="1" id="KW-0378">Hydrolase</keyword>
<dbReference type="OrthoDB" id="7466at2157"/>
<keyword evidence="4" id="KW-1185">Reference proteome</keyword>
<gene>
    <name evidence="3" type="ORF">SAMN06269185_0442</name>
</gene>
<evidence type="ECO:0000256" key="1">
    <source>
        <dbReference type="ARBA" id="ARBA00022801"/>
    </source>
</evidence>
<name>A0A285N3L9_NATPI</name>
<dbReference type="AlphaFoldDB" id="A0A285N3L9"/>
<protein>
    <submittedName>
        <fullName evidence="3">Pimeloyl-ACP methyl ester carboxylesterase</fullName>
    </submittedName>
</protein>